<keyword evidence="4 7" id="KW-0689">Ribosomal protein</keyword>
<evidence type="ECO:0000256" key="2">
    <source>
        <dbReference type="ARBA" id="ARBA00022730"/>
    </source>
</evidence>
<gene>
    <name evidence="7 11" type="primary">rplI</name>
    <name evidence="11" type="ORF">P2G67_10085</name>
</gene>
<sequence length="202" mass="21889">MEVILLERIENLGQMGDVVRVKPGFARNYLLPQHKALRSNKENLAIFEQRRAQLEAENLKRRQEAEAVAKKIDGMSVVIIRQAGDSGQLYGSVASRDIAEAVTAAGTSVNRNQVVLDRPIKMLGLHDLRLRLHPEVSVPISINVARSEAEAEMQAESGRYISADEMIDAEEAAEAEALAAAEAAEAAEAEAEAGGESDEETA</sequence>
<feature type="domain" description="Ribosomal protein L9" evidence="10">
    <location>
        <begin position="13"/>
        <end position="40"/>
    </location>
</feature>
<keyword evidence="3 7" id="KW-0694">RNA-binding</keyword>
<evidence type="ECO:0000259" key="10">
    <source>
        <dbReference type="PROSITE" id="PS00651"/>
    </source>
</evidence>
<proteinExistence type="inferred from homology"/>
<evidence type="ECO:0000256" key="1">
    <source>
        <dbReference type="ARBA" id="ARBA00010605"/>
    </source>
</evidence>
<evidence type="ECO:0000256" key="7">
    <source>
        <dbReference type="HAMAP-Rule" id="MF_00503"/>
    </source>
</evidence>
<dbReference type="InterPro" id="IPR036791">
    <property type="entry name" value="Ribosomal_bL9_C_sf"/>
</dbReference>
<protein>
    <recommendedName>
        <fullName evidence="6 7">Large ribosomal subunit protein bL9</fullName>
    </recommendedName>
</protein>
<dbReference type="SUPFAM" id="SSF55653">
    <property type="entry name" value="Ribosomal protein L9 C-domain"/>
    <property type="match status" value="1"/>
</dbReference>
<dbReference type="Gene3D" id="3.40.5.10">
    <property type="entry name" value="Ribosomal protein L9, N-terminal domain"/>
    <property type="match status" value="1"/>
</dbReference>
<dbReference type="PANTHER" id="PTHR21368">
    <property type="entry name" value="50S RIBOSOMAL PROTEIN L9"/>
    <property type="match status" value="1"/>
</dbReference>
<dbReference type="GO" id="GO:0005840">
    <property type="term" value="C:ribosome"/>
    <property type="evidence" value="ECO:0007669"/>
    <property type="project" value="UniProtKB-KW"/>
</dbReference>
<evidence type="ECO:0000256" key="5">
    <source>
        <dbReference type="ARBA" id="ARBA00023274"/>
    </source>
</evidence>
<dbReference type="NCBIfam" id="TIGR00158">
    <property type="entry name" value="L9"/>
    <property type="match status" value="1"/>
</dbReference>
<comment type="caution">
    <text evidence="11">The sequence shown here is derived from an EMBL/GenBank/DDBJ whole genome shotgun (WGS) entry which is preliminary data.</text>
</comment>
<keyword evidence="12" id="KW-1185">Reference proteome</keyword>
<dbReference type="Pfam" id="PF03948">
    <property type="entry name" value="Ribosomal_L9_C"/>
    <property type="match status" value="1"/>
</dbReference>
<keyword evidence="5 7" id="KW-0687">Ribonucleoprotein</keyword>
<dbReference type="InterPro" id="IPR020069">
    <property type="entry name" value="Ribosomal_bL9_C"/>
</dbReference>
<dbReference type="Pfam" id="PF01281">
    <property type="entry name" value="Ribosomal_L9_N"/>
    <property type="match status" value="1"/>
</dbReference>
<dbReference type="SUPFAM" id="SSF55658">
    <property type="entry name" value="L9 N-domain-like"/>
    <property type="match status" value="1"/>
</dbReference>
<dbReference type="HAMAP" id="MF_00503">
    <property type="entry name" value="Ribosomal_bL9"/>
    <property type="match status" value="1"/>
</dbReference>
<dbReference type="EMBL" id="JARHUD010000005">
    <property type="protein sequence ID" value="MDF2096324.1"/>
    <property type="molecule type" value="Genomic_DNA"/>
</dbReference>
<feature type="region of interest" description="Disordered" evidence="9">
    <location>
        <begin position="175"/>
        <end position="202"/>
    </location>
</feature>
<comment type="similarity">
    <text evidence="1 7">Belongs to the bacterial ribosomal protein bL9 family.</text>
</comment>
<accession>A0ABT5YQ61</accession>
<evidence type="ECO:0000256" key="3">
    <source>
        <dbReference type="ARBA" id="ARBA00022884"/>
    </source>
</evidence>
<evidence type="ECO:0000256" key="9">
    <source>
        <dbReference type="SAM" id="MobiDB-lite"/>
    </source>
</evidence>
<feature type="compositionally biased region" description="Low complexity" evidence="9">
    <location>
        <begin position="175"/>
        <end position="184"/>
    </location>
</feature>
<name>A0ABT5YQ61_9PROT</name>
<evidence type="ECO:0000256" key="4">
    <source>
        <dbReference type="ARBA" id="ARBA00022980"/>
    </source>
</evidence>
<feature type="compositionally biased region" description="Acidic residues" evidence="9">
    <location>
        <begin position="185"/>
        <end position="202"/>
    </location>
</feature>
<feature type="coiled-coil region" evidence="8">
    <location>
        <begin position="37"/>
        <end position="64"/>
    </location>
</feature>
<keyword evidence="2 7" id="KW-0699">rRNA-binding</keyword>
<evidence type="ECO:0000256" key="6">
    <source>
        <dbReference type="ARBA" id="ARBA00035292"/>
    </source>
</evidence>
<dbReference type="InterPro" id="IPR036935">
    <property type="entry name" value="Ribosomal_bL9_N_sf"/>
</dbReference>
<keyword evidence="8" id="KW-0175">Coiled coil</keyword>
<dbReference type="InterPro" id="IPR020594">
    <property type="entry name" value="Ribosomal_bL9_bac/chp"/>
</dbReference>
<dbReference type="InterPro" id="IPR000244">
    <property type="entry name" value="Ribosomal_bL9"/>
</dbReference>
<evidence type="ECO:0000313" key="11">
    <source>
        <dbReference type="EMBL" id="MDF2096324.1"/>
    </source>
</evidence>
<dbReference type="Gene3D" id="3.10.430.100">
    <property type="entry name" value="Ribosomal protein L9, C-terminal domain"/>
    <property type="match status" value="1"/>
</dbReference>
<reference evidence="11 12" key="1">
    <citation type="submission" date="2023-03" db="EMBL/GenBank/DDBJ databases">
        <title>Fodinicurvata sp. CAU 1616 isolated from sea sendiment.</title>
        <authorList>
            <person name="Kim W."/>
        </authorList>
    </citation>
    <scope>NUCLEOTIDE SEQUENCE [LARGE SCALE GENOMIC DNA]</scope>
    <source>
        <strain evidence="11 12">CAU 1616</strain>
    </source>
</reference>
<comment type="function">
    <text evidence="7">Binds to the 23S rRNA.</text>
</comment>
<dbReference type="PROSITE" id="PS00651">
    <property type="entry name" value="RIBOSOMAL_L9"/>
    <property type="match status" value="1"/>
</dbReference>
<organism evidence="11 12">
    <name type="scientific">Aquibaculum arenosum</name>
    <dbReference type="NCBI Taxonomy" id="3032591"/>
    <lineage>
        <taxon>Bacteria</taxon>
        <taxon>Pseudomonadati</taxon>
        <taxon>Pseudomonadota</taxon>
        <taxon>Alphaproteobacteria</taxon>
        <taxon>Rhodospirillales</taxon>
        <taxon>Rhodovibrionaceae</taxon>
        <taxon>Aquibaculum</taxon>
    </lineage>
</organism>
<evidence type="ECO:0000313" key="12">
    <source>
        <dbReference type="Proteomes" id="UP001215503"/>
    </source>
</evidence>
<dbReference type="Proteomes" id="UP001215503">
    <property type="component" value="Unassembled WGS sequence"/>
</dbReference>
<evidence type="ECO:0000256" key="8">
    <source>
        <dbReference type="SAM" id="Coils"/>
    </source>
</evidence>
<dbReference type="RefSeq" id="WP_275822621.1">
    <property type="nucleotide sequence ID" value="NZ_JARHUD010000005.1"/>
</dbReference>
<dbReference type="InterPro" id="IPR020070">
    <property type="entry name" value="Ribosomal_bL9_N"/>
</dbReference>
<dbReference type="InterPro" id="IPR009027">
    <property type="entry name" value="Ribosomal_bL9/RNase_H1_N"/>
</dbReference>